<accession>A0ABR3D1W0</accession>
<comment type="caution">
    <text evidence="2">The sequence shown here is derived from an EMBL/GenBank/DDBJ whole genome shotgun (WGS) entry which is preliminary data.</text>
</comment>
<feature type="compositionally biased region" description="Basic and acidic residues" evidence="1">
    <location>
        <begin position="188"/>
        <end position="197"/>
    </location>
</feature>
<sequence>MPDYGLSSSWLLSRVPTKTIVHGDHMTHSSSLGRLPWREEGDQGTDQARFRKSATHTSETTLVAVQNGRSYNPTRHPAIRRKRNSQVGRLKRVATVTATRAYIGGKEMNWKQKKYQRGPRKRNGCGVLARGTRGMVKVGKDNSESSPMTTCANGVANRLENHVPRLQPLKFLLIEVVAGFVVHTKAGRDSRAEEVYPKQRSMSSPSPDKQVNVMSFVVS</sequence>
<gene>
    <name evidence="2" type="ORF">QR685DRAFT_547887</name>
</gene>
<evidence type="ECO:0000256" key="1">
    <source>
        <dbReference type="SAM" id="MobiDB-lite"/>
    </source>
</evidence>
<dbReference type="Proteomes" id="UP001451303">
    <property type="component" value="Unassembled WGS sequence"/>
</dbReference>
<feature type="region of interest" description="Disordered" evidence="1">
    <location>
        <begin position="23"/>
        <end position="56"/>
    </location>
</feature>
<proteinExistence type="predicted"/>
<feature type="region of interest" description="Disordered" evidence="1">
    <location>
        <begin position="188"/>
        <end position="211"/>
    </location>
</feature>
<dbReference type="EMBL" id="JAVLET010000013">
    <property type="protein sequence ID" value="KAL0466287.1"/>
    <property type="molecule type" value="Genomic_DNA"/>
</dbReference>
<reference evidence="2 3" key="1">
    <citation type="submission" date="2023-09" db="EMBL/GenBank/DDBJ databases">
        <title>Multi-omics analysis of a traditional fermented food reveals byproduct-associated fungal strains for waste-to-food upcycling.</title>
        <authorList>
            <consortium name="Lawrence Berkeley National Laboratory"/>
            <person name="Rekdal V.M."/>
            <person name="Villalobos-Escobedo J.M."/>
            <person name="Rodriguez-Valeron N."/>
            <person name="Garcia M.O."/>
            <person name="Vasquez D.P."/>
            <person name="Damayanti I."/>
            <person name="Sorensen P.M."/>
            <person name="Baidoo E.E."/>
            <person name="De Carvalho A.C."/>
            <person name="Riley R."/>
            <person name="Lipzen A."/>
            <person name="He G."/>
            <person name="Yan M."/>
            <person name="Haridas S."/>
            <person name="Daum C."/>
            <person name="Yoshinaga Y."/>
            <person name="Ng V."/>
            <person name="Grigoriev I.V."/>
            <person name="Munk R."/>
            <person name="Nuraida L."/>
            <person name="Wijaya C.H."/>
            <person name="Morales P.-C."/>
            <person name="Keasling J.D."/>
        </authorList>
    </citation>
    <scope>NUCLEOTIDE SEQUENCE [LARGE SCALE GENOMIC DNA]</scope>
    <source>
        <strain evidence="2 3">FGSC 2613</strain>
    </source>
</reference>
<keyword evidence="3" id="KW-1185">Reference proteome</keyword>
<name>A0ABR3D1W0_NEUIN</name>
<evidence type="ECO:0000313" key="3">
    <source>
        <dbReference type="Proteomes" id="UP001451303"/>
    </source>
</evidence>
<evidence type="ECO:0000313" key="2">
    <source>
        <dbReference type="EMBL" id="KAL0466287.1"/>
    </source>
</evidence>
<organism evidence="2 3">
    <name type="scientific">Neurospora intermedia</name>
    <dbReference type="NCBI Taxonomy" id="5142"/>
    <lineage>
        <taxon>Eukaryota</taxon>
        <taxon>Fungi</taxon>
        <taxon>Dikarya</taxon>
        <taxon>Ascomycota</taxon>
        <taxon>Pezizomycotina</taxon>
        <taxon>Sordariomycetes</taxon>
        <taxon>Sordariomycetidae</taxon>
        <taxon>Sordariales</taxon>
        <taxon>Sordariaceae</taxon>
        <taxon>Neurospora</taxon>
    </lineage>
</organism>
<protein>
    <submittedName>
        <fullName evidence="2">Uncharacterized protein</fullName>
    </submittedName>
</protein>
<feature type="compositionally biased region" description="Polar residues" evidence="1">
    <location>
        <begin position="200"/>
        <end position="211"/>
    </location>
</feature>